<evidence type="ECO:0000259" key="8">
    <source>
        <dbReference type="Pfam" id="PF02823"/>
    </source>
</evidence>
<dbReference type="SUPFAM" id="SSF51344">
    <property type="entry name" value="Epsilon subunit of F1F0-ATP synthase N-terminal domain"/>
    <property type="match status" value="1"/>
</dbReference>
<keyword evidence="10" id="KW-1185">Reference proteome</keyword>
<evidence type="ECO:0000256" key="6">
    <source>
        <dbReference type="ARBA" id="ARBA00023136"/>
    </source>
</evidence>
<keyword evidence="6" id="KW-0472">Membrane</keyword>
<protein>
    <submittedName>
        <fullName evidence="9">F0F1 ATP synthase subunit epsilon</fullName>
    </submittedName>
</protein>
<organism evidence="9 10">
    <name type="scientific">Reichenbachiella agarivorans</name>
    <dbReference type="NCBI Taxonomy" id="2979464"/>
    <lineage>
        <taxon>Bacteria</taxon>
        <taxon>Pseudomonadati</taxon>
        <taxon>Bacteroidota</taxon>
        <taxon>Cytophagia</taxon>
        <taxon>Cytophagales</taxon>
        <taxon>Reichenbachiellaceae</taxon>
        <taxon>Reichenbachiella</taxon>
    </lineage>
</organism>
<comment type="function">
    <text evidence="1">Produces ATP from ADP in the presence of a proton gradient across the membrane.</text>
</comment>
<evidence type="ECO:0000256" key="7">
    <source>
        <dbReference type="ARBA" id="ARBA00023196"/>
    </source>
</evidence>
<reference evidence="9" key="1">
    <citation type="submission" date="2022-09" db="EMBL/GenBank/DDBJ databases">
        <title>Comparative genomics and taxonomic characterization of three novel marine species of genus Reichenbachiella exhibiting antioxidant and polysaccharide degradation activities.</title>
        <authorList>
            <person name="Muhammad N."/>
            <person name="Lee Y.-J."/>
            <person name="Ko J."/>
            <person name="Kim S.-G."/>
        </authorList>
    </citation>
    <scope>NUCLEOTIDE SEQUENCE</scope>
    <source>
        <strain evidence="9">BKB1-1</strain>
    </source>
</reference>
<comment type="similarity">
    <text evidence="3">Belongs to the ATPase epsilon chain family.</text>
</comment>
<comment type="subcellular location">
    <subcellularLocation>
        <location evidence="2">Endomembrane system</location>
        <topology evidence="2">Peripheral membrane protein</topology>
    </subcellularLocation>
</comment>
<dbReference type="InterPro" id="IPR001469">
    <property type="entry name" value="ATP_synth_F1_dsu/esu"/>
</dbReference>
<gene>
    <name evidence="9" type="ORF">N6H18_05670</name>
</gene>
<dbReference type="EMBL" id="CP106679">
    <property type="protein sequence ID" value="UXP33439.1"/>
    <property type="molecule type" value="Genomic_DNA"/>
</dbReference>
<evidence type="ECO:0000256" key="2">
    <source>
        <dbReference type="ARBA" id="ARBA00004184"/>
    </source>
</evidence>
<evidence type="ECO:0000313" key="10">
    <source>
        <dbReference type="Proteomes" id="UP001065174"/>
    </source>
</evidence>
<keyword evidence="7" id="KW-0066">ATP synthesis</keyword>
<dbReference type="InterPro" id="IPR020546">
    <property type="entry name" value="ATP_synth_F1_dsu/esu_N"/>
</dbReference>
<evidence type="ECO:0000256" key="1">
    <source>
        <dbReference type="ARBA" id="ARBA00003543"/>
    </source>
</evidence>
<sequence>MFLEIITPDEKIFKGEVDHATFPGSEGSFQVLNDHAAMVSSLGKGDLKMVITHDKKTKEVHMGIDGGVVEILNNRVLVLAEHVDR</sequence>
<dbReference type="Pfam" id="PF02823">
    <property type="entry name" value="ATP-synt_DE_N"/>
    <property type="match status" value="1"/>
</dbReference>
<dbReference type="InterPro" id="IPR036771">
    <property type="entry name" value="ATPsynth_dsu/esu_N"/>
</dbReference>
<dbReference type="CDD" id="cd12152">
    <property type="entry name" value="F1-ATPase_delta"/>
    <property type="match status" value="1"/>
</dbReference>
<feature type="domain" description="ATP synthase F1 complex delta/epsilon subunit N-terminal" evidence="8">
    <location>
        <begin position="1"/>
        <end position="82"/>
    </location>
</feature>
<keyword evidence="5" id="KW-0406">Ion transport</keyword>
<dbReference type="Gene3D" id="2.60.15.10">
    <property type="entry name" value="F0F1 ATP synthase delta/epsilon subunit, N-terminal"/>
    <property type="match status" value="1"/>
</dbReference>
<evidence type="ECO:0000256" key="5">
    <source>
        <dbReference type="ARBA" id="ARBA00023065"/>
    </source>
</evidence>
<dbReference type="RefSeq" id="WP_262310868.1">
    <property type="nucleotide sequence ID" value="NZ_CP106679.1"/>
</dbReference>
<name>A0ABY6CSX3_9BACT</name>
<dbReference type="Proteomes" id="UP001065174">
    <property type="component" value="Chromosome"/>
</dbReference>
<keyword evidence="4" id="KW-0813">Transport</keyword>
<accession>A0ABY6CSX3</accession>
<evidence type="ECO:0000313" key="9">
    <source>
        <dbReference type="EMBL" id="UXP33439.1"/>
    </source>
</evidence>
<proteinExistence type="inferred from homology"/>
<keyword evidence="7" id="KW-0139">CF(1)</keyword>
<evidence type="ECO:0000256" key="3">
    <source>
        <dbReference type="ARBA" id="ARBA00005712"/>
    </source>
</evidence>
<evidence type="ECO:0000256" key="4">
    <source>
        <dbReference type="ARBA" id="ARBA00022448"/>
    </source>
</evidence>